<comment type="similarity">
    <text evidence="1">Belongs to the ABC transporter superfamily.</text>
</comment>
<keyword evidence="4" id="KW-1185">Reference proteome</keyword>
<dbReference type="OrthoDB" id="1098100at2"/>
<evidence type="ECO:0000256" key="1">
    <source>
        <dbReference type="ARBA" id="ARBA00005417"/>
    </source>
</evidence>
<dbReference type="PANTHER" id="PTHR24220">
    <property type="entry name" value="IMPORT ATP-BINDING PROTEIN"/>
    <property type="match status" value="1"/>
</dbReference>
<dbReference type="EMBL" id="QICL01000017">
    <property type="protein sequence ID" value="PXV62823.1"/>
    <property type="molecule type" value="Genomic_DNA"/>
</dbReference>
<dbReference type="GO" id="GO:0022857">
    <property type="term" value="F:transmembrane transporter activity"/>
    <property type="evidence" value="ECO:0007669"/>
    <property type="project" value="TreeGrafter"/>
</dbReference>
<dbReference type="AlphaFoldDB" id="A0A2V3PPL6"/>
<dbReference type="Proteomes" id="UP000247973">
    <property type="component" value="Unassembled WGS sequence"/>
</dbReference>
<evidence type="ECO:0000313" key="4">
    <source>
        <dbReference type="Proteomes" id="UP000247973"/>
    </source>
</evidence>
<name>A0A2V3PPL6_9BACT</name>
<dbReference type="InterPro" id="IPR003439">
    <property type="entry name" value="ABC_transporter-like_ATP-bd"/>
</dbReference>
<dbReference type="RefSeq" id="WP_110311234.1">
    <property type="nucleotide sequence ID" value="NZ_QICL01000017.1"/>
</dbReference>
<dbReference type="Pfam" id="PF00005">
    <property type="entry name" value="ABC_tran"/>
    <property type="match status" value="1"/>
</dbReference>
<comment type="caution">
    <text evidence="3">The sequence shown here is derived from an EMBL/GenBank/DDBJ whole genome shotgun (WGS) entry which is preliminary data.</text>
</comment>
<evidence type="ECO:0000313" key="3">
    <source>
        <dbReference type="EMBL" id="PXV62823.1"/>
    </source>
</evidence>
<dbReference type="SUPFAM" id="SSF52540">
    <property type="entry name" value="P-loop containing nucleoside triphosphate hydrolases"/>
    <property type="match status" value="1"/>
</dbReference>
<evidence type="ECO:0000259" key="2">
    <source>
        <dbReference type="PROSITE" id="PS50893"/>
    </source>
</evidence>
<organism evidence="3 4">
    <name type="scientific">Dysgonomonas alginatilytica</name>
    <dbReference type="NCBI Taxonomy" id="1605892"/>
    <lineage>
        <taxon>Bacteria</taxon>
        <taxon>Pseudomonadati</taxon>
        <taxon>Bacteroidota</taxon>
        <taxon>Bacteroidia</taxon>
        <taxon>Bacteroidales</taxon>
        <taxon>Dysgonomonadaceae</taxon>
        <taxon>Dysgonomonas</taxon>
    </lineage>
</organism>
<dbReference type="GO" id="GO:0005886">
    <property type="term" value="C:plasma membrane"/>
    <property type="evidence" value="ECO:0007669"/>
    <property type="project" value="TreeGrafter"/>
</dbReference>
<accession>A0A2V3PPL6</accession>
<gene>
    <name evidence="3" type="ORF">CLV62_11739</name>
</gene>
<feature type="domain" description="ABC transporter" evidence="2">
    <location>
        <begin position="7"/>
        <end position="214"/>
    </location>
</feature>
<dbReference type="InterPro" id="IPR015854">
    <property type="entry name" value="ABC_transpr_LolD-like"/>
</dbReference>
<sequence length="214" mass="24533">MDKIIFRNTLPLIFSDEKGLQSDVWLQDFSFEKGKSYLIEANSGTGKSSLCSYIYGYRDDYSGDIIFNNVNIRRFKARHWDKVRNTEISLLFQELCLFPELTALENVQLKNNLTGYKESRQIHEMFDLLGIANKKDSPVAKMSWGQQQRVALIRCLCQPFDFLVLDEPISHLDDENASTVAILLQREAWQQGAGIVATSIGKHLPLEYTKTFAL</sequence>
<dbReference type="InterPro" id="IPR027417">
    <property type="entry name" value="P-loop_NTPase"/>
</dbReference>
<protein>
    <submittedName>
        <fullName evidence="3">ABC-type lipoprotein export system ATPase subunit</fullName>
    </submittedName>
</protein>
<dbReference type="GO" id="GO:0005524">
    <property type="term" value="F:ATP binding"/>
    <property type="evidence" value="ECO:0007669"/>
    <property type="project" value="InterPro"/>
</dbReference>
<dbReference type="PANTHER" id="PTHR24220:SF689">
    <property type="entry name" value="LIPOPROTEIN-RELEASING SYSTEM ATP-BINDING PROTEIN LOLD"/>
    <property type="match status" value="1"/>
</dbReference>
<proteinExistence type="inferred from homology"/>
<reference evidence="3 4" key="1">
    <citation type="submission" date="2018-03" db="EMBL/GenBank/DDBJ databases">
        <title>Genomic Encyclopedia of Archaeal and Bacterial Type Strains, Phase II (KMG-II): from individual species to whole genera.</title>
        <authorList>
            <person name="Goeker M."/>
        </authorList>
    </citation>
    <scope>NUCLEOTIDE SEQUENCE [LARGE SCALE GENOMIC DNA]</scope>
    <source>
        <strain evidence="3 4">DSM 100214</strain>
    </source>
</reference>
<keyword evidence="3" id="KW-0449">Lipoprotein</keyword>
<dbReference type="Gene3D" id="3.40.50.300">
    <property type="entry name" value="P-loop containing nucleotide triphosphate hydrolases"/>
    <property type="match status" value="1"/>
</dbReference>
<dbReference type="GO" id="GO:0016887">
    <property type="term" value="F:ATP hydrolysis activity"/>
    <property type="evidence" value="ECO:0007669"/>
    <property type="project" value="InterPro"/>
</dbReference>
<dbReference type="PROSITE" id="PS50893">
    <property type="entry name" value="ABC_TRANSPORTER_2"/>
    <property type="match status" value="1"/>
</dbReference>